<dbReference type="Proteomes" id="UP000812270">
    <property type="component" value="Unassembled WGS sequence"/>
</dbReference>
<dbReference type="EMBL" id="JAHSPG010000003">
    <property type="protein sequence ID" value="MBV4357001.1"/>
    <property type="molecule type" value="Genomic_DNA"/>
</dbReference>
<keyword evidence="2" id="KW-0378">Hydrolase</keyword>
<dbReference type="AlphaFoldDB" id="A0A9E2W7N9"/>
<name>A0A9E2W7N9_9BACT</name>
<feature type="signal peptide" evidence="1">
    <location>
        <begin position="1"/>
        <end position="18"/>
    </location>
</feature>
<sequence>MKIAHLFILLLSLSYAKAQSGNLIRWNAVKKITVEDFKAPIDPSYTNAALTNTSIKMDMGYNSSGFTYKINCFFDKSKSWMRVKNDYVLAHEQVHFDISELYARKLNKAMKEYKFNQKTVGKDLPDIYQRIMTEHEQVQKQYDSETDHSLIKDAQQRWSHRISEDLKEYQAYAGY</sequence>
<evidence type="ECO:0000256" key="1">
    <source>
        <dbReference type="SAM" id="SignalP"/>
    </source>
</evidence>
<keyword evidence="1" id="KW-0732">Signal</keyword>
<dbReference type="RefSeq" id="WP_217790629.1">
    <property type="nucleotide sequence ID" value="NZ_JAHSPG010000003.1"/>
</dbReference>
<organism evidence="2 3">
    <name type="scientific">Pinibacter aurantiacus</name>
    <dbReference type="NCBI Taxonomy" id="2851599"/>
    <lineage>
        <taxon>Bacteria</taxon>
        <taxon>Pseudomonadati</taxon>
        <taxon>Bacteroidota</taxon>
        <taxon>Chitinophagia</taxon>
        <taxon>Chitinophagales</taxon>
        <taxon>Chitinophagaceae</taxon>
        <taxon>Pinibacter</taxon>
    </lineage>
</organism>
<evidence type="ECO:0000313" key="3">
    <source>
        <dbReference type="Proteomes" id="UP000812270"/>
    </source>
</evidence>
<dbReference type="GO" id="GO:0008233">
    <property type="term" value="F:peptidase activity"/>
    <property type="evidence" value="ECO:0007669"/>
    <property type="project" value="UniProtKB-KW"/>
</dbReference>
<reference evidence="2" key="1">
    <citation type="submission" date="2021-06" db="EMBL/GenBank/DDBJ databases">
        <authorList>
            <person name="Huq M.A."/>
        </authorList>
    </citation>
    <scope>NUCLEOTIDE SEQUENCE</scope>
    <source>
        <strain evidence="2">MAH-26</strain>
    </source>
</reference>
<dbReference type="Pfam" id="PF06037">
    <property type="entry name" value="DUF922"/>
    <property type="match status" value="1"/>
</dbReference>
<dbReference type="GO" id="GO:0006508">
    <property type="term" value="P:proteolysis"/>
    <property type="evidence" value="ECO:0007669"/>
    <property type="project" value="UniProtKB-KW"/>
</dbReference>
<proteinExistence type="predicted"/>
<gene>
    <name evidence="2" type="ORF">KTO63_07595</name>
</gene>
<evidence type="ECO:0000313" key="2">
    <source>
        <dbReference type="EMBL" id="MBV4357001.1"/>
    </source>
</evidence>
<accession>A0A9E2W7N9</accession>
<keyword evidence="3" id="KW-1185">Reference proteome</keyword>
<dbReference type="InterPro" id="IPR010321">
    <property type="entry name" value="DUF922"/>
</dbReference>
<protein>
    <submittedName>
        <fullName evidence="2">DUF922 domain-containing Zn-dependent protease</fullName>
    </submittedName>
</protein>
<comment type="caution">
    <text evidence="2">The sequence shown here is derived from an EMBL/GenBank/DDBJ whole genome shotgun (WGS) entry which is preliminary data.</text>
</comment>
<keyword evidence="2" id="KW-0645">Protease</keyword>
<feature type="chain" id="PRO_5039000175" evidence="1">
    <location>
        <begin position="19"/>
        <end position="175"/>
    </location>
</feature>